<evidence type="ECO:0000256" key="1">
    <source>
        <dbReference type="SAM" id="MobiDB-lite"/>
    </source>
</evidence>
<dbReference type="Proteomes" id="UP001164746">
    <property type="component" value="Chromosome 4"/>
</dbReference>
<feature type="domain" description="CARD" evidence="2">
    <location>
        <begin position="29"/>
        <end position="95"/>
    </location>
</feature>
<accession>A0ABY7E3F5</accession>
<gene>
    <name evidence="3" type="ORF">MAR_009881</name>
</gene>
<dbReference type="InterPro" id="IPR001315">
    <property type="entry name" value="CARD"/>
</dbReference>
<name>A0ABY7E3F5_MYAAR</name>
<dbReference type="Pfam" id="PF00619">
    <property type="entry name" value="CARD"/>
    <property type="match status" value="1"/>
</dbReference>
<dbReference type="Gene3D" id="1.25.40.10">
    <property type="entry name" value="Tetratricopeptide repeat domain"/>
    <property type="match status" value="1"/>
</dbReference>
<feature type="compositionally biased region" description="Basic and acidic residues" evidence="1">
    <location>
        <begin position="459"/>
        <end position="474"/>
    </location>
</feature>
<reference evidence="3" key="1">
    <citation type="submission" date="2022-11" db="EMBL/GenBank/DDBJ databases">
        <title>Centuries of genome instability and evolution in soft-shell clam transmissible cancer (bioRxiv).</title>
        <authorList>
            <person name="Hart S.F.M."/>
            <person name="Yonemitsu M.A."/>
            <person name="Giersch R.M."/>
            <person name="Beal B.F."/>
            <person name="Arriagada G."/>
            <person name="Davis B.W."/>
            <person name="Ostrander E.A."/>
            <person name="Goff S.P."/>
            <person name="Metzger M.J."/>
        </authorList>
    </citation>
    <scope>NUCLEOTIDE SEQUENCE</scope>
    <source>
        <strain evidence="3">MELC-2E11</strain>
        <tissue evidence="3">Siphon/mantle</tissue>
    </source>
</reference>
<dbReference type="SUPFAM" id="SSF47986">
    <property type="entry name" value="DEATH domain"/>
    <property type="match status" value="2"/>
</dbReference>
<proteinExistence type="predicted"/>
<dbReference type="InterPro" id="IPR011029">
    <property type="entry name" value="DEATH-like_dom_sf"/>
</dbReference>
<feature type="region of interest" description="Disordered" evidence="1">
    <location>
        <begin position="441"/>
        <end position="474"/>
    </location>
</feature>
<dbReference type="Gene3D" id="1.10.533.10">
    <property type="entry name" value="Death Domain, Fas"/>
    <property type="match status" value="2"/>
</dbReference>
<dbReference type="EMBL" id="CP111015">
    <property type="protein sequence ID" value="WAR03323.1"/>
    <property type="molecule type" value="Genomic_DNA"/>
</dbReference>
<keyword evidence="4" id="KW-1185">Reference proteome</keyword>
<evidence type="ECO:0000259" key="2">
    <source>
        <dbReference type="PROSITE" id="PS50209"/>
    </source>
</evidence>
<evidence type="ECO:0000313" key="3">
    <source>
        <dbReference type="EMBL" id="WAR03323.1"/>
    </source>
</evidence>
<dbReference type="PROSITE" id="PS50209">
    <property type="entry name" value="CARD"/>
    <property type="match status" value="1"/>
</dbReference>
<sequence length="825" mass="95089">MDQYSTEQRRNIPKHHLKWLNQSVSNSTMDPFYKKVLQRNHTLLINDVNLRSTNILDLLREDSLLSSNEEETIMSERNTRTQNTKLLNILKKRDPSLKPYDRFKQALQNDYDFIVCRLEKSETDLIDAISSSEVENVCIHCQLTKNLMPSDISHTLYESEVLTDDDLDDLNNENVPRIERVNRLLRVLQGKRDQYGTLVHLKRSLSSKYKYLVRDSDSMDLNTYTLCKCPKTINQPNLIPHQTNVCTRTDLQFPSVHHNVFAQNLNDLSRTRFSVQKTHSSGEQRNISLEINTPVIRTECLENTEIDIANSSLTDNVPPFSDIQSLVTMEDSVRQRLITRKSIAHEQCCCEIICGNTIVSRGTAADRACECSWIGQFPDENKSITNEESVKFINMFREACNNEPSKNAFVEKQCPLDKVKQPCSNFKVFCKDNREHKKVKRKRSKTQAQALDFVDGNPDETKPNDSGSEKKSPTHELHLNNQKRLGELSIAQHVVRALPNNKRLLKKCSKLWDQLFFLREKGEWSTFNLVTKKAFEKFSDNPDIVVLLFRSEMCISTFYKNDQTKALEMFEKAMEHLPKTEMPNWHLTRILPLKVELCTRSNKFEEASSLLEDAKQAMQSLGPCLSTGAVYFFEAIYLGSILQCTRSDTKAAAGITQQVKQCFLTAIEHYQQEEVFAIKSFLNQVYLFLALFSLGVDFRKIKYIQLLDVKREDISLAEHYLNIFENNCWENSTTWSRMLFYIGRGEQHKQLTNLERSVDYFKQAKACSENGKFGEHVRFIETNIDALGAKLEERVQLQTLLAGSMTADEILQRLLESSSDSGTSS</sequence>
<dbReference type="CDD" id="cd01671">
    <property type="entry name" value="CARD"/>
    <property type="match status" value="1"/>
</dbReference>
<protein>
    <recommendedName>
        <fullName evidence="2">CARD domain-containing protein</fullName>
    </recommendedName>
</protein>
<organism evidence="3 4">
    <name type="scientific">Mya arenaria</name>
    <name type="common">Soft-shell clam</name>
    <dbReference type="NCBI Taxonomy" id="6604"/>
    <lineage>
        <taxon>Eukaryota</taxon>
        <taxon>Metazoa</taxon>
        <taxon>Spiralia</taxon>
        <taxon>Lophotrochozoa</taxon>
        <taxon>Mollusca</taxon>
        <taxon>Bivalvia</taxon>
        <taxon>Autobranchia</taxon>
        <taxon>Heteroconchia</taxon>
        <taxon>Euheterodonta</taxon>
        <taxon>Imparidentia</taxon>
        <taxon>Neoheterodontei</taxon>
        <taxon>Myida</taxon>
        <taxon>Myoidea</taxon>
        <taxon>Myidae</taxon>
        <taxon>Mya</taxon>
    </lineage>
</organism>
<dbReference type="InterPro" id="IPR011990">
    <property type="entry name" value="TPR-like_helical_dom_sf"/>
</dbReference>
<evidence type="ECO:0000313" key="4">
    <source>
        <dbReference type="Proteomes" id="UP001164746"/>
    </source>
</evidence>